<dbReference type="GO" id="GO:0030163">
    <property type="term" value="P:protein catabolic process"/>
    <property type="evidence" value="ECO:0007669"/>
    <property type="project" value="TreeGrafter"/>
</dbReference>
<feature type="domain" description="CN hydrolase" evidence="2">
    <location>
        <begin position="1"/>
        <end position="280"/>
    </location>
</feature>
<evidence type="ECO:0000313" key="4">
    <source>
        <dbReference type="Proteomes" id="UP000222788"/>
    </source>
</evidence>
<dbReference type="Gene3D" id="3.60.110.10">
    <property type="entry name" value="Carbon-nitrogen hydrolase"/>
    <property type="match status" value="1"/>
</dbReference>
<dbReference type="OrthoDB" id="201515at2759"/>
<dbReference type="GO" id="GO:0008418">
    <property type="term" value="F:protein-N-terminal asparagine amidohydrolase activity"/>
    <property type="evidence" value="ECO:0007669"/>
    <property type="project" value="InterPro"/>
</dbReference>
<dbReference type="Proteomes" id="UP000222788">
    <property type="component" value="Unassembled WGS sequence"/>
</dbReference>
<sequence length="494" mass="53599">MKIGCLQFAAGQDGAGQNLARADSILLHANPEELDLLVLPELAFVGQVFDSLSGIYPHLESSGSGITSSWARAVALKYNCTVMVGYAEKADIYPKRASGPKCYNSTIAIDADGEIVAHYRKRYLQPSEENWASEGPGSFHKGWLPHLGQVAIGTSMDINPYKFQDRWDNFDFAFHVMKVQANLVVVTMAWPTHEDPRSFNRTPLEPDANTLMYWISRLEPIIRAENEKEVIVVFCNKSGSEGHACYAGTSAVLGISAGEVRVYNILGRGTHGLLVADTDSPPLGRLVRSSNALAEKEREAQAKVFLRFGVPGFIKPGHDALHPAEPTAEIKIHLDTKNTDLSHYSRAEIKRGKGRHNSSKRTAIASPHNVRPTLPSSNAKACRRADLSNISLGLSSLPAPSLSGQSFKSISSTLPISSISQGRKVSLLAQSSSANHQNIPTSLVLNNDMLQCPRPIILWGHHICTVIDTPTTNSSIASLNTRELAAFCGSEVGS</sequence>
<dbReference type="GO" id="GO:0070773">
    <property type="term" value="F:protein-N-terminal glutamine amidohydrolase activity"/>
    <property type="evidence" value="ECO:0007669"/>
    <property type="project" value="InterPro"/>
</dbReference>
<dbReference type="Pfam" id="PF00795">
    <property type="entry name" value="CN_hydrolase"/>
    <property type="match status" value="1"/>
</dbReference>
<dbReference type="EMBL" id="APWK03000147">
    <property type="protein sequence ID" value="PHH50125.1"/>
    <property type="molecule type" value="Genomic_DNA"/>
</dbReference>
<feature type="region of interest" description="Disordered" evidence="1">
    <location>
        <begin position="351"/>
        <end position="379"/>
    </location>
</feature>
<accession>A0A2C5WVA1</accession>
<organism evidence="3 4">
    <name type="scientific">Ceratocystis fimbriata CBS 114723</name>
    <dbReference type="NCBI Taxonomy" id="1035309"/>
    <lineage>
        <taxon>Eukaryota</taxon>
        <taxon>Fungi</taxon>
        <taxon>Dikarya</taxon>
        <taxon>Ascomycota</taxon>
        <taxon>Pezizomycotina</taxon>
        <taxon>Sordariomycetes</taxon>
        <taxon>Hypocreomycetidae</taxon>
        <taxon>Microascales</taxon>
        <taxon>Ceratocystidaceae</taxon>
        <taxon>Ceratocystis</taxon>
    </lineage>
</organism>
<dbReference type="InterPro" id="IPR003010">
    <property type="entry name" value="C-N_Hydrolase"/>
</dbReference>
<evidence type="ECO:0000259" key="2">
    <source>
        <dbReference type="PROSITE" id="PS50263"/>
    </source>
</evidence>
<proteinExistence type="predicted"/>
<dbReference type="PANTHER" id="PTHR11750">
    <property type="entry name" value="PROTEIN N-TERMINAL AMIDASE"/>
    <property type="match status" value="1"/>
</dbReference>
<dbReference type="STRING" id="1035309.A0A2C5WVA1"/>
<dbReference type="PROSITE" id="PS50263">
    <property type="entry name" value="CN_HYDROLASE"/>
    <property type="match status" value="1"/>
</dbReference>
<evidence type="ECO:0000313" key="3">
    <source>
        <dbReference type="EMBL" id="PHH50125.1"/>
    </source>
</evidence>
<dbReference type="SUPFAM" id="SSF56317">
    <property type="entry name" value="Carbon-nitrogen hydrolase"/>
    <property type="match status" value="1"/>
</dbReference>
<name>A0A2C5WVA1_9PEZI</name>
<protein>
    <submittedName>
        <fullName evidence="3">Protein N-terminal amidase</fullName>
    </submittedName>
</protein>
<comment type="caution">
    <text evidence="3">The sequence shown here is derived from an EMBL/GenBank/DDBJ whole genome shotgun (WGS) entry which is preliminary data.</text>
</comment>
<dbReference type="PANTHER" id="PTHR11750:SF26">
    <property type="entry name" value="PROTEIN N-TERMINAL AMIDASE"/>
    <property type="match status" value="1"/>
</dbReference>
<evidence type="ECO:0000256" key="1">
    <source>
        <dbReference type="SAM" id="MobiDB-lite"/>
    </source>
</evidence>
<keyword evidence="4" id="KW-1185">Reference proteome</keyword>
<gene>
    <name evidence="3" type="primary">nta1</name>
    <name evidence="3" type="ORF">CFIMG_005044RA</name>
</gene>
<dbReference type="InterPro" id="IPR039703">
    <property type="entry name" value="Nta1"/>
</dbReference>
<dbReference type="AlphaFoldDB" id="A0A2C5WVA1"/>
<reference evidence="3 4" key="2">
    <citation type="journal article" date="2013" name="IMA Fungus">
        <title>IMA Genome-F 1: Ceratocystis fimbriata: Draft nuclear genome sequence for the plant pathogen, Ceratocystis fimbriata.</title>
        <authorList>
            <person name="Wilken P.M."/>
            <person name="Steenkamp E.T."/>
            <person name="Wingfield M.J."/>
            <person name="de Beer Z.W."/>
            <person name="Wingfield B.D."/>
        </authorList>
    </citation>
    <scope>NUCLEOTIDE SEQUENCE [LARGE SCALE GENOMIC DNA]</scope>
    <source>
        <strain evidence="3 4">CBS 114723</strain>
    </source>
</reference>
<reference evidence="3 4" key="1">
    <citation type="journal article" date="2013" name="Fungal Biol.">
        <title>Analysis of microsatellite markers in the genome of the plant pathogen Ceratocystis fimbriata.</title>
        <authorList>
            <person name="Simpson M.C."/>
            <person name="Wilken P.M."/>
            <person name="Coetzee M.P."/>
            <person name="Wingfield M.J."/>
            <person name="Wingfield B.D."/>
        </authorList>
    </citation>
    <scope>NUCLEOTIDE SEQUENCE [LARGE SCALE GENOMIC DNA]</scope>
    <source>
        <strain evidence="3 4">CBS 114723</strain>
    </source>
</reference>
<dbReference type="InterPro" id="IPR036526">
    <property type="entry name" value="C-N_Hydrolase_sf"/>
</dbReference>